<feature type="chain" id="PRO_5046699800" evidence="1">
    <location>
        <begin position="20"/>
        <end position="74"/>
    </location>
</feature>
<reference evidence="2 3" key="1">
    <citation type="submission" date="2021-03" db="EMBL/GenBank/DDBJ databases">
        <title>Genomic Encyclopedia of Type Strains, Phase IV (KMG-IV): sequencing the most valuable type-strain genomes for metagenomic binning, comparative biology and taxonomic classification.</title>
        <authorList>
            <person name="Goeker M."/>
        </authorList>
    </citation>
    <scope>NUCLEOTIDE SEQUENCE [LARGE SCALE GENOMIC DNA]</scope>
    <source>
        <strain evidence="2 3">DSM 21600</strain>
    </source>
</reference>
<name>A0ABS4DYB7_9HYPH</name>
<feature type="signal peptide" evidence="1">
    <location>
        <begin position="1"/>
        <end position="19"/>
    </location>
</feature>
<dbReference type="Proteomes" id="UP000759443">
    <property type="component" value="Unassembled WGS sequence"/>
</dbReference>
<sequence>MKTILIAATLGLVSSAAMAECMGHGPINAAADVDRTIVTASVATDETPGGAMSVLLRKQTGQPAERPASVDEQR</sequence>
<protein>
    <submittedName>
        <fullName evidence="2">Uncharacterized protein</fullName>
    </submittedName>
</protein>
<comment type="caution">
    <text evidence="2">The sequence shown here is derived from an EMBL/GenBank/DDBJ whole genome shotgun (WGS) entry which is preliminary data.</text>
</comment>
<accession>A0ABS4DYB7</accession>
<proteinExistence type="predicted"/>
<evidence type="ECO:0000256" key="1">
    <source>
        <dbReference type="SAM" id="SignalP"/>
    </source>
</evidence>
<organism evidence="2 3">
    <name type="scientific">Rhizobium halophytocola</name>
    <dbReference type="NCBI Taxonomy" id="735519"/>
    <lineage>
        <taxon>Bacteria</taxon>
        <taxon>Pseudomonadati</taxon>
        <taxon>Pseudomonadota</taxon>
        <taxon>Alphaproteobacteria</taxon>
        <taxon>Hyphomicrobiales</taxon>
        <taxon>Rhizobiaceae</taxon>
        <taxon>Rhizobium/Agrobacterium group</taxon>
        <taxon>Rhizobium</taxon>
    </lineage>
</organism>
<keyword evidence="3" id="KW-1185">Reference proteome</keyword>
<keyword evidence="1" id="KW-0732">Signal</keyword>
<evidence type="ECO:0000313" key="2">
    <source>
        <dbReference type="EMBL" id="MBP1850670.1"/>
    </source>
</evidence>
<gene>
    <name evidence="2" type="ORF">J2Z17_002107</name>
</gene>
<dbReference type="RefSeq" id="WP_209944639.1">
    <property type="nucleotide sequence ID" value="NZ_JAGGJU010000005.1"/>
</dbReference>
<dbReference type="EMBL" id="JAGGJU010000005">
    <property type="protein sequence ID" value="MBP1850670.1"/>
    <property type="molecule type" value="Genomic_DNA"/>
</dbReference>
<evidence type="ECO:0000313" key="3">
    <source>
        <dbReference type="Proteomes" id="UP000759443"/>
    </source>
</evidence>